<sequence>MMQWYQIEPLDLLMFRESKPFSPGESSWAKGLFPPLPTPVFQALRSATEFDPKPHEKSEGQRSSIPQKNMQFWGPFLMDDQDQVWLPTPKDLVGVKRKDSRDSNKEDEDDDWTSVTRLVPQSEQTDWEYISFPENHLKPLVSPQLHNEQFPGPPPHRVYDVVLGPLKPWMKLTALVEYLKGELPTNPKDFIDDPWGVQILPHIKMEPGTRQVSDREGYFTEVAIRLKPGWKFVAALNPKISKIDSTVVVRLGGEGHRALVSPINFDSSDAKNMEPFWPKIEPFTTPNADSSIAYLLTPGLARTEGEKPHQLVYSAYPEVWKDILIGCATSRPLLWGGISSIQRSQLDAIKETEKTWEFSLLPQRAFVPPGTVYLFNKLPSADSLNKRPSNYRLLPQLESHQNWLDTFINLNYGLLLWGKR</sequence>
<dbReference type="InterPro" id="IPR019117">
    <property type="entry name" value="CRISPR-assoc_protein_Cmr3"/>
</dbReference>
<reference evidence="2 3" key="1">
    <citation type="submission" date="2021-03" db="EMBL/GenBank/DDBJ databases">
        <title>Metabolic Capacity of the Antarctic Cyanobacterium Phormidium pseudopriestleyi that Sustains Oxygenic Photosynthesis in the Presence of Hydrogen Sulfide.</title>
        <authorList>
            <person name="Lumian J.E."/>
            <person name="Jungblut A.D."/>
            <person name="Dillon M.L."/>
            <person name="Hawes I."/>
            <person name="Doran P.T."/>
            <person name="Mackey T.J."/>
            <person name="Dick G.J."/>
            <person name="Grettenberger C.L."/>
            <person name="Sumner D.Y."/>
        </authorList>
    </citation>
    <scope>NUCLEOTIDE SEQUENCE [LARGE SCALE GENOMIC DNA]</scope>
    <source>
        <strain evidence="2 3">FRX01</strain>
    </source>
</reference>
<keyword evidence="3" id="KW-1185">Reference proteome</keyword>
<name>A0ABS3FP75_9CYAN</name>
<evidence type="ECO:0000313" key="3">
    <source>
        <dbReference type="Proteomes" id="UP000664844"/>
    </source>
</evidence>
<evidence type="ECO:0008006" key="4">
    <source>
        <dbReference type="Google" id="ProtNLM"/>
    </source>
</evidence>
<accession>A0ABS3FP75</accession>
<organism evidence="2 3">
    <name type="scientific">Phormidium pseudopriestleyi FRX01</name>
    <dbReference type="NCBI Taxonomy" id="1759528"/>
    <lineage>
        <taxon>Bacteria</taxon>
        <taxon>Bacillati</taxon>
        <taxon>Cyanobacteriota</taxon>
        <taxon>Cyanophyceae</taxon>
        <taxon>Oscillatoriophycideae</taxon>
        <taxon>Oscillatoriales</taxon>
        <taxon>Oscillatoriaceae</taxon>
        <taxon>Phormidium</taxon>
    </lineage>
</organism>
<proteinExistence type="predicted"/>
<feature type="region of interest" description="Disordered" evidence="1">
    <location>
        <begin position="95"/>
        <end position="118"/>
    </location>
</feature>
<dbReference type="EMBL" id="JAFLQW010000203">
    <property type="protein sequence ID" value="MBO0348919.1"/>
    <property type="molecule type" value="Genomic_DNA"/>
</dbReference>
<evidence type="ECO:0000313" key="2">
    <source>
        <dbReference type="EMBL" id="MBO0348919.1"/>
    </source>
</evidence>
<feature type="compositionally biased region" description="Basic and acidic residues" evidence="1">
    <location>
        <begin position="95"/>
        <end position="104"/>
    </location>
</feature>
<comment type="caution">
    <text evidence="2">The sequence shown here is derived from an EMBL/GenBank/DDBJ whole genome shotgun (WGS) entry which is preliminary data.</text>
</comment>
<dbReference type="Pfam" id="PF09700">
    <property type="entry name" value="Cas_Cmr3"/>
    <property type="match status" value="1"/>
</dbReference>
<protein>
    <recommendedName>
        <fullName evidence="4">CRISPR-associated protein Cmr3</fullName>
    </recommendedName>
</protein>
<dbReference type="Proteomes" id="UP000664844">
    <property type="component" value="Unassembled WGS sequence"/>
</dbReference>
<dbReference type="Gene3D" id="3.30.70.2940">
    <property type="match status" value="1"/>
</dbReference>
<evidence type="ECO:0000256" key="1">
    <source>
        <dbReference type="SAM" id="MobiDB-lite"/>
    </source>
</evidence>
<gene>
    <name evidence="2" type="ORF">J0895_07355</name>
</gene>